<dbReference type="Pfam" id="PF03070">
    <property type="entry name" value="TENA_THI-4"/>
    <property type="match status" value="1"/>
</dbReference>
<dbReference type="InterPro" id="IPR016084">
    <property type="entry name" value="Haem_Oase-like_multi-hlx"/>
</dbReference>
<comment type="function">
    <text evidence="2">Catalyzes an amino-pyrimidine hydrolysis reaction at the C5' of the pyrimidine moiety of thiamine compounds, a reaction that is part of a thiamine salvage pathway.</text>
</comment>
<dbReference type="GO" id="GO:0050334">
    <property type="term" value="F:thiaminase activity"/>
    <property type="evidence" value="ECO:0007669"/>
    <property type="project" value="UniProtKB-EC"/>
</dbReference>
<reference evidence="4 5" key="1">
    <citation type="submission" date="2019-09" db="EMBL/GenBank/DDBJ databases">
        <title>Bifidobacterium canis sp. nov., isolated from the digestive tract of German Shepherd dog puppy.</title>
        <authorList>
            <person name="Bunesova V."/>
        </authorList>
    </citation>
    <scope>NUCLEOTIDE SEQUENCE [LARGE SCALE GENOMIC DNA]</scope>
    <source>
        <strain evidence="4 5">GSD1FS</strain>
    </source>
</reference>
<keyword evidence="2" id="KW-0378">Hydrolase</keyword>
<evidence type="ECO:0000313" key="4">
    <source>
        <dbReference type="EMBL" id="MUH59761.1"/>
    </source>
</evidence>
<dbReference type="EMBL" id="WNLP01000004">
    <property type="protein sequence ID" value="MUH59761.1"/>
    <property type="molecule type" value="Genomic_DNA"/>
</dbReference>
<dbReference type="EC" id="3.5.99.2" evidence="2"/>
<dbReference type="UniPathway" id="UPA00060"/>
<keyword evidence="2" id="KW-0784">Thiamine biosynthesis</keyword>
<evidence type="ECO:0000256" key="1">
    <source>
        <dbReference type="ARBA" id="ARBA00004948"/>
    </source>
</evidence>
<dbReference type="SUPFAM" id="SSF48613">
    <property type="entry name" value="Heme oxygenase-like"/>
    <property type="match status" value="1"/>
</dbReference>
<name>A0A7K1J5C7_9BIFI</name>
<dbReference type="GO" id="GO:0009229">
    <property type="term" value="P:thiamine diphosphate biosynthetic process"/>
    <property type="evidence" value="ECO:0007669"/>
    <property type="project" value="UniProtKB-UniPathway"/>
</dbReference>
<comment type="similarity">
    <text evidence="2">Belongs to the TenA family.</text>
</comment>
<dbReference type="Proteomes" id="UP000487882">
    <property type="component" value="Unassembled WGS sequence"/>
</dbReference>
<accession>A0A7K1J5C7</accession>
<comment type="caution">
    <text evidence="4">The sequence shown here is derived from an EMBL/GenBank/DDBJ whole genome shotgun (WGS) entry which is preliminary data.</text>
</comment>
<evidence type="ECO:0000313" key="5">
    <source>
        <dbReference type="Proteomes" id="UP000487882"/>
    </source>
</evidence>
<evidence type="ECO:0000259" key="3">
    <source>
        <dbReference type="Pfam" id="PF03070"/>
    </source>
</evidence>
<comment type="catalytic activity">
    <reaction evidence="2">
        <text>4-amino-5-aminomethyl-2-methylpyrimidine + H2O = 4-amino-5-hydroxymethyl-2-methylpyrimidine + NH4(+)</text>
        <dbReference type="Rhea" id="RHEA:31799"/>
        <dbReference type="ChEBI" id="CHEBI:15377"/>
        <dbReference type="ChEBI" id="CHEBI:16892"/>
        <dbReference type="ChEBI" id="CHEBI:28938"/>
        <dbReference type="ChEBI" id="CHEBI:63416"/>
        <dbReference type="EC" id="3.5.99.2"/>
    </reaction>
</comment>
<dbReference type="CDD" id="cd19366">
    <property type="entry name" value="TenA_C_BhTenA-like"/>
    <property type="match status" value="1"/>
</dbReference>
<dbReference type="GO" id="GO:0009228">
    <property type="term" value="P:thiamine biosynthetic process"/>
    <property type="evidence" value="ECO:0007669"/>
    <property type="project" value="UniProtKB-KW"/>
</dbReference>
<dbReference type="GO" id="GO:0005829">
    <property type="term" value="C:cytosol"/>
    <property type="evidence" value="ECO:0007669"/>
    <property type="project" value="TreeGrafter"/>
</dbReference>
<comment type="catalytic activity">
    <reaction evidence="2">
        <text>thiamine + H2O = 5-(2-hydroxyethyl)-4-methylthiazole + 4-amino-5-hydroxymethyl-2-methylpyrimidine + H(+)</text>
        <dbReference type="Rhea" id="RHEA:17509"/>
        <dbReference type="ChEBI" id="CHEBI:15377"/>
        <dbReference type="ChEBI" id="CHEBI:15378"/>
        <dbReference type="ChEBI" id="CHEBI:16892"/>
        <dbReference type="ChEBI" id="CHEBI:17957"/>
        <dbReference type="ChEBI" id="CHEBI:18385"/>
        <dbReference type="EC" id="3.5.99.2"/>
    </reaction>
</comment>
<protein>
    <recommendedName>
        <fullName evidence="2">Aminopyrimidine aminohydrolase</fullName>
        <ecNumber evidence="2">3.5.99.2</ecNumber>
    </recommendedName>
</protein>
<dbReference type="InterPro" id="IPR050967">
    <property type="entry name" value="Thiamine_Salvage_TenA"/>
</dbReference>
<keyword evidence="5" id="KW-1185">Reference proteome</keyword>
<dbReference type="Gene3D" id="1.20.910.10">
    <property type="entry name" value="Heme oxygenase-like"/>
    <property type="match status" value="1"/>
</dbReference>
<proteinExistence type="inferred from homology"/>
<dbReference type="AlphaFoldDB" id="A0A7K1J5C7"/>
<dbReference type="PANTHER" id="PTHR43198:SF2">
    <property type="entry name" value="SI:CH1073-67J19.1-RELATED"/>
    <property type="match status" value="1"/>
</dbReference>
<organism evidence="4 5">
    <name type="scientific">Bifidobacterium canis</name>
    <dbReference type="NCBI Taxonomy" id="2610880"/>
    <lineage>
        <taxon>Bacteria</taxon>
        <taxon>Bacillati</taxon>
        <taxon>Actinomycetota</taxon>
        <taxon>Actinomycetes</taxon>
        <taxon>Bifidobacteriales</taxon>
        <taxon>Bifidobacteriaceae</taxon>
        <taxon>Bifidobacterium</taxon>
    </lineage>
</organism>
<dbReference type="NCBIfam" id="TIGR04306">
    <property type="entry name" value="salvage_TenA"/>
    <property type="match status" value="1"/>
</dbReference>
<gene>
    <name evidence="4" type="ORF">GSD1FS_1104</name>
</gene>
<dbReference type="InterPro" id="IPR004305">
    <property type="entry name" value="Thiaminase-2/PQQC"/>
</dbReference>
<dbReference type="PANTHER" id="PTHR43198">
    <property type="entry name" value="BIFUNCTIONAL TH2 PROTEIN"/>
    <property type="match status" value="1"/>
</dbReference>
<dbReference type="RefSeq" id="WP_155588703.1">
    <property type="nucleotide sequence ID" value="NZ_WNLP01000004.1"/>
</dbReference>
<evidence type="ECO:0000256" key="2">
    <source>
        <dbReference type="RuleBase" id="RU363093"/>
    </source>
</evidence>
<comment type="pathway">
    <text evidence="1 2">Cofactor biosynthesis; thiamine diphosphate biosynthesis.</text>
</comment>
<dbReference type="InterPro" id="IPR027574">
    <property type="entry name" value="Thiaminase_II"/>
</dbReference>
<sequence>MTQAITLTDLPPFARRMRDAADLVWQEGYEQPFIRELGAGTLDRSKFAFYLMQDELYLGDYAKVHALAVTKTNDREVMAFMAQVQNQILHVETEVHRDYLASFGLSEQMVLNGRQSAFARAYTTNMMTVAYTGDLLDILIAVLPCAWVYADYGQRLAREFADTLSGNPYKEWIDMYSTDEFWQSAVWLIEHIESMVQEVSEERKRELIESFVRGVEYEYMFWASAYDKQMTWKPEWSALPQQ</sequence>
<feature type="domain" description="Thiaminase-2/PQQC" evidence="3">
    <location>
        <begin position="19"/>
        <end position="227"/>
    </location>
</feature>